<reference evidence="3" key="1">
    <citation type="journal article" date="2019" name="Int. J. Syst. Evol. Microbiol.">
        <title>The Global Catalogue of Microorganisms (GCM) 10K type strain sequencing project: providing services to taxonomists for standard genome sequencing and annotation.</title>
        <authorList>
            <consortium name="The Broad Institute Genomics Platform"/>
            <consortium name="The Broad Institute Genome Sequencing Center for Infectious Disease"/>
            <person name="Wu L."/>
            <person name="Ma J."/>
        </authorList>
    </citation>
    <scope>NUCLEOTIDE SEQUENCE [LARGE SCALE GENOMIC DNA]</scope>
    <source>
        <strain evidence="3">KCTC 52640</strain>
    </source>
</reference>
<feature type="transmembrane region" description="Helical" evidence="1">
    <location>
        <begin position="160"/>
        <end position="178"/>
    </location>
</feature>
<dbReference type="EMBL" id="JBHRSS010000003">
    <property type="protein sequence ID" value="MFC3104002.1"/>
    <property type="molecule type" value="Genomic_DNA"/>
</dbReference>
<keyword evidence="1" id="KW-1133">Transmembrane helix</keyword>
<dbReference type="RefSeq" id="WP_380688574.1">
    <property type="nucleotide sequence ID" value="NZ_JBHRSS010000003.1"/>
</dbReference>
<evidence type="ECO:0000313" key="2">
    <source>
        <dbReference type="EMBL" id="MFC3104002.1"/>
    </source>
</evidence>
<gene>
    <name evidence="2" type="ORF">ACFOSU_08865</name>
</gene>
<keyword evidence="3" id="KW-1185">Reference proteome</keyword>
<evidence type="ECO:0000256" key="1">
    <source>
        <dbReference type="SAM" id="Phobius"/>
    </source>
</evidence>
<organism evidence="2 3">
    <name type="scientific">Salinisphaera aquimarina</name>
    <dbReference type="NCBI Taxonomy" id="2094031"/>
    <lineage>
        <taxon>Bacteria</taxon>
        <taxon>Pseudomonadati</taxon>
        <taxon>Pseudomonadota</taxon>
        <taxon>Gammaproteobacteria</taxon>
        <taxon>Salinisphaerales</taxon>
        <taxon>Salinisphaeraceae</taxon>
        <taxon>Salinisphaera</taxon>
    </lineage>
</organism>
<proteinExistence type="predicted"/>
<feature type="transmembrane region" description="Helical" evidence="1">
    <location>
        <begin position="129"/>
        <end position="148"/>
    </location>
</feature>
<protein>
    <submittedName>
        <fullName evidence="2">Uncharacterized protein</fullName>
    </submittedName>
</protein>
<evidence type="ECO:0000313" key="3">
    <source>
        <dbReference type="Proteomes" id="UP001595462"/>
    </source>
</evidence>
<comment type="caution">
    <text evidence="2">The sequence shown here is derived from an EMBL/GenBank/DDBJ whole genome shotgun (WGS) entry which is preliminary data.</text>
</comment>
<keyword evidence="1" id="KW-0812">Transmembrane</keyword>
<name>A0ABV7EMP8_9GAMM</name>
<feature type="transmembrane region" description="Helical" evidence="1">
    <location>
        <begin position="6"/>
        <end position="30"/>
    </location>
</feature>
<accession>A0ABV7EMP8</accession>
<keyword evidence="1" id="KW-0472">Membrane</keyword>
<sequence length="198" mass="22512">MEKDIISGFVNMVALPQATVPIALFSVYVYKTVKERFMLRKTRRTETLDRLLAFFSDVHNGNNFVKEQLFFNHFGVLLSSREIDLLLSTKTPSFHLSRFIHAISLVEISGAPLALKIKKNRKLPRLRKWYLLWYALSGMAGVLLLLNTNAVFSVLGPKSYAPWAIMIFSLLTFAWVNMDAALKASSAISLQQELQEDV</sequence>
<dbReference type="Proteomes" id="UP001595462">
    <property type="component" value="Unassembled WGS sequence"/>
</dbReference>